<protein>
    <submittedName>
        <fullName evidence="1">Uncharacterized protein</fullName>
    </submittedName>
</protein>
<evidence type="ECO:0000313" key="1">
    <source>
        <dbReference type="EMBL" id="TFK68428.1"/>
    </source>
</evidence>
<proteinExistence type="predicted"/>
<dbReference type="EMBL" id="ML208352">
    <property type="protein sequence ID" value="TFK68428.1"/>
    <property type="molecule type" value="Genomic_DNA"/>
</dbReference>
<gene>
    <name evidence="1" type="ORF">BDN72DRAFT_841810</name>
</gene>
<keyword evidence="2" id="KW-1185">Reference proteome</keyword>
<sequence>MIMRHSYGAVDLLAAKADQLLKSWRSVCLVQPPTPNPATRTWIRVGRDPRTLLSPLADEDSPSFSRTGSRRRSASESSSLIYSSYLLITLLELAPARCQWIDVVTDSKSNFLTAKYRLDILRKT</sequence>
<dbReference type="Proteomes" id="UP000308600">
    <property type="component" value="Unassembled WGS sequence"/>
</dbReference>
<name>A0ACD3ARU0_9AGAR</name>
<evidence type="ECO:0000313" key="2">
    <source>
        <dbReference type="Proteomes" id="UP000308600"/>
    </source>
</evidence>
<accession>A0ACD3ARU0</accession>
<organism evidence="1 2">
    <name type="scientific">Pluteus cervinus</name>
    <dbReference type="NCBI Taxonomy" id="181527"/>
    <lineage>
        <taxon>Eukaryota</taxon>
        <taxon>Fungi</taxon>
        <taxon>Dikarya</taxon>
        <taxon>Basidiomycota</taxon>
        <taxon>Agaricomycotina</taxon>
        <taxon>Agaricomycetes</taxon>
        <taxon>Agaricomycetidae</taxon>
        <taxon>Agaricales</taxon>
        <taxon>Pluteineae</taxon>
        <taxon>Pluteaceae</taxon>
        <taxon>Pluteus</taxon>
    </lineage>
</organism>
<reference evidence="1 2" key="1">
    <citation type="journal article" date="2019" name="Nat. Ecol. Evol.">
        <title>Megaphylogeny resolves global patterns of mushroom evolution.</title>
        <authorList>
            <person name="Varga T."/>
            <person name="Krizsan K."/>
            <person name="Foldi C."/>
            <person name="Dima B."/>
            <person name="Sanchez-Garcia M."/>
            <person name="Sanchez-Ramirez S."/>
            <person name="Szollosi G.J."/>
            <person name="Szarkandi J.G."/>
            <person name="Papp V."/>
            <person name="Albert L."/>
            <person name="Andreopoulos W."/>
            <person name="Angelini C."/>
            <person name="Antonin V."/>
            <person name="Barry K.W."/>
            <person name="Bougher N.L."/>
            <person name="Buchanan P."/>
            <person name="Buyck B."/>
            <person name="Bense V."/>
            <person name="Catcheside P."/>
            <person name="Chovatia M."/>
            <person name="Cooper J."/>
            <person name="Damon W."/>
            <person name="Desjardin D."/>
            <person name="Finy P."/>
            <person name="Geml J."/>
            <person name="Haridas S."/>
            <person name="Hughes K."/>
            <person name="Justo A."/>
            <person name="Karasinski D."/>
            <person name="Kautmanova I."/>
            <person name="Kiss B."/>
            <person name="Kocsube S."/>
            <person name="Kotiranta H."/>
            <person name="LaButti K.M."/>
            <person name="Lechner B.E."/>
            <person name="Liimatainen K."/>
            <person name="Lipzen A."/>
            <person name="Lukacs Z."/>
            <person name="Mihaltcheva S."/>
            <person name="Morgado L.N."/>
            <person name="Niskanen T."/>
            <person name="Noordeloos M.E."/>
            <person name="Ohm R.A."/>
            <person name="Ortiz-Santana B."/>
            <person name="Ovrebo C."/>
            <person name="Racz N."/>
            <person name="Riley R."/>
            <person name="Savchenko A."/>
            <person name="Shiryaev A."/>
            <person name="Soop K."/>
            <person name="Spirin V."/>
            <person name="Szebenyi C."/>
            <person name="Tomsovsky M."/>
            <person name="Tulloss R.E."/>
            <person name="Uehling J."/>
            <person name="Grigoriev I.V."/>
            <person name="Vagvolgyi C."/>
            <person name="Papp T."/>
            <person name="Martin F.M."/>
            <person name="Miettinen O."/>
            <person name="Hibbett D.S."/>
            <person name="Nagy L.G."/>
        </authorList>
    </citation>
    <scope>NUCLEOTIDE SEQUENCE [LARGE SCALE GENOMIC DNA]</scope>
    <source>
        <strain evidence="1 2">NL-1719</strain>
    </source>
</reference>